<sequence length="237" mass="28006">MSGRNVILQRRKKICETFLKILWTEGFILGYQVDEKNLSYLLLKDMETRLKKILYIIYRFHVANKKILFIGTPRKLEPQIKSLLKRKKHNFIPESIWVNGIITNSKPSFKYLIKQDAIKNNKTAKFLFNLKNQADLIVVLNEKLNLTALEESSLKRIPTISLNTNSKLYNSNLSTYKIAGNYSFSKKTIRNNFFFLLLSSILKKAEQLKKRQIPNIVKKKQMWNSFKTKRNVFKRKK</sequence>
<comment type="similarity">
    <text evidence="1">Belongs to the universal ribosomal protein uS2 family.</text>
</comment>
<dbReference type="GO" id="GO:0005763">
    <property type="term" value="C:mitochondrial small ribosomal subunit"/>
    <property type="evidence" value="ECO:0007669"/>
    <property type="project" value="TreeGrafter"/>
</dbReference>
<dbReference type="PANTHER" id="PTHR12534:SF0">
    <property type="entry name" value="SMALL RIBOSOMAL SUBUNIT PROTEIN US2M"/>
    <property type="match status" value="1"/>
</dbReference>
<dbReference type="InterPro" id="IPR005706">
    <property type="entry name" value="Ribosomal_uS2_bac/mit/plastid"/>
</dbReference>
<dbReference type="InterPro" id="IPR023591">
    <property type="entry name" value="Ribosomal_uS2_flav_dom_sf"/>
</dbReference>
<dbReference type="PANTHER" id="PTHR12534">
    <property type="entry name" value="30S RIBOSOMAL PROTEIN S2 PROKARYOTIC AND ORGANELLAR"/>
    <property type="match status" value="1"/>
</dbReference>
<gene>
    <name evidence="2" type="primary">rps2</name>
</gene>
<organism evidence="2">
    <name type="scientific">Halamphora calidilacuna</name>
    <dbReference type="NCBI Taxonomy" id="2133758"/>
    <lineage>
        <taxon>Eukaryota</taxon>
        <taxon>Sar</taxon>
        <taxon>Stramenopiles</taxon>
        <taxon>Ochrophyta</taxon>
        <taxon>Bacillariophyta</taxon>
        <taxon>Bacillariophyceae</taxon>
        <taxon>Bacillariophycidae</taxon>
        <taxon>Naviculales</taxon>
        <taxon>Amphipleuraceae</taxon>
        <taxon>Halamphora</taxon>
    </lineage>
</organism>
<dbReference type="EMBL" id="MF997424">
    <property type="protein sequence ID" value="AVR57671.1"/>
    <property type="molecule type" value="Genomic_DNA"/>
</dbReference>
<keyword evidence="2" id="KW-0496">Mitochondrion</keyword>
<proteinExistence type="inferred from homology"/>
<protein>
    <submittedName>
        <fullName evidence="2">Ribosomal protein S2</fullName>
    </submittedName>
</protein>
<keyword evidence="2" id="KW-0689">Ribosomal protein</keyword>
<dbReference type="Gene3D" id="3.40.50.10490">
    <property type="entry name" value="Glucose-6-phosphate isomerase like protein, domain 1"/>
    <property type="match status" value="1"/>
</dbReference>
<keyword evidence="2" id="KW-0687">Ribonucleoprotein</keyword>
<reference evidence="2" key="1">
    <citation type="submission" date="2017-09" db="EMBL/GenBank/DDBJ databases">
        <title>Your Publication.</title>
        <authorList>
            <person name="Keepers K.G."/>
            <person name="Pogoda C.S."/>
            <person name="Hamsher S.E."/>
            <person name="Stepanek J.G."/>
            <person name="Kane N.C."/>
            <person name="Kociolek J.P."/>
        </authorList>
    </citation>
    <scope>NUCLEOTIDE SEQUENCE</scope>
</reference>
<accession>A0A2R4A3M9</accession>
<geneLocation type="mitochondrion" evidence="2"/>
<dbReference type="SUPFAM" id="SSF52313">
    <property type="entry name" value="Ribosomal protein S2"/>
    <property type="match status" value="1"/>
</dbReference>
<dbReference type="Pfam" id="PF00318">
    <property type="entry name" value="Ribosomal_S2"/>
    <property type="match status" value="1"/>
</dbReference>
<evidence type="ECO:0000313" key="2">
    <source>
        <dbReference type="EMBL" id="AVR57671.1"/>
    </source>
</evidence>
<dbReference type="InterPro" id="IPR001865">
    <property type="entry name" value="Ribosomal_uS2"/>
</dbReference>
<dbReference type="AlphaFoldDB" id="A0A2R4A3M9"/>
<dbReference type="GO" id="GO:0006412">
    <property type="term" value="P:translation"/>
    <property type="evidence" value="ECO:0007669"/>
    <property type="project" value="InterPro"/>
</dbReference>
<evidence type="ECO:0000256" key="1">
    <source>
        <dbReference type="ARBA" id="ARBA00006242"/>
    </source>
</evidence>
<name>A0A2R4A3M9_9STRA</name>
<dbReference type="GO" id="GO:0003735">
    <property type="term" value="F:structural constituent of ribosome"/>
    <property type="evidence" value="ECO:0007669"/>
    <property type="project" value="InterPro"/>
</dbReference>